<dbReference type="PANTHER" id="PTHR30126">
    <property type="entry name" value="HTH-TYPE TRANSCRIPTIONAL REGULATOR"/>
    <property type="match status" value="1"/>
</dbReference>
<accession>A0ABV8B309</accession>
<gene>
    <name evidence="6" type="ORF">ACFOU2_12610</name>
</gene>
<dbReference type="Gene3D" id="3.40.190.290">
    <property type="match status" value="1"/>
</dbReference>
<dbReference type="PANTHER" id="PTHR30126:SF78">
    <property type="entry name" value="HTH LYSR-TYPE DOMAIN-CONTAINING PROTEIN"/>
    <property type="match status" value="1"/>
</dbReference>
<dbReference type="CDD" id="cd05466">
    <property type="entry name" value="PBP2_LTTR_substrate"/>
    <property type="match status" value="1"/>
</dbReference>
<keyword evidence="3" id="KW-0238">DNA-binding</keyword>
<evidence type="ECO:0000256" key="2">
    <source>
        <dbReference type="ARBA" id="ARBA00023015"/>
    </source>
</evidence>
<evidence type="ECO:0000256" key="4">
    <source>
        <dbReference type="ARBA" id="ARBA00023163"/>
    </source>
</evidence>
<comment type="caution">
    <text evidence="6">The sequence shown here is derived from an EMBL/GenBank/DDBJ whole genome shotgun (WGS) entry which is preliminary data.</text>
</comment>
<dbReference type="Proteomes" id="UP001595752">
    <property type="component" value="Unassembled WGS sequence"/>
</dbReference>
<organism evidence="6 7">
    <name type="scientific">Bacillus songklensis</name>
    <dbReference type="NCBI Taxonomy" id="1069116"/>
    <lineage>
        <taxon>Bacteria</taxon>
        <taxon>Bacillati</taxon>
        <taxon>Bacillota</taxon>
        <taxon>Bacilli</taxon>
        <taxon>Bacillales</taxon>
        <taxon>Bacillaceae</taxon>
        <taxon>Bacillus</taxon>
    </lineage>
</organism>
<sequence length="294" mass="34192">MQLIECKMLVVLAQELNMRKASERLFVSQPALSQRLQTIEKAWNTQIFVRSQKGLSLTPAGEKIIQFAKEVVEKEEKVREELEALDKEVYGTLKLAVASIIGQHWLPRVLKQFVKRYPYAKISLVTGWSSEMVNYLYEDEVHLGIIRGNPDWKGVKEHILTDTLYLVDTEIRRVEDVLKSEKPFIQFKSDSTYYQEIQDWWLRQFQTTPTRTIVVDQIETCKQMALNGIGFAILPSIALTEHDQDVYKIPLLDEHQQPLSRDTWLIGYESAFQLKQVKAFLEVVKEFETGKVIQ</sequence>
<feature type="domain" description="HTH lysR-type" evidence="5">
    <location>
        <begin position="1"/>
        <end position="58"/>
    </location>
</feature>
<dbReference type="Pfam" id="PF00126">
    <property type="entry name" value="HTH_1"/>
    <property type="match status" value="1"/>
</dbReference>
<proteinExistence type="inferred from homology"/>
<dbReference type="InterPro" id="IPR000847">
    <property type="entry name" value="LysR_HTH_N"/>
</dbReference>
<dbReference type="InterPro" id="IPR036388">
    <property type="entry name" value="WH-like_DNA-bd_sf"/>
</dbReference>
<dbReference type="PRINTS" id="PR00039">
    <property type="entry name" value="HTHLYSR"/>
</dbReference>
<comment type="similarity">
    <text evidence="1">Belongs to the LysR transcriptional regulatory family.</text>
</comment>
<evidence type="ECO:0000256" key="1">
    <source>
        <dbReference type="ARBA" id="ARBA00009437"/>
    </source>
</evidence>
<dbReference type="RefSeq" id="WP_377915598.1">
    <property type="nucleotide sequence ID" value="NZ_JBHRZT010000052.1"/>
</dbReference>
<evidence type="ECO:0000313" key="7">
    <source>
        <dbReference type="Proteomes" id="UP001595752"/>
    </source>
</evidence>
<dbReference type="EMBL" id="JBHRZT010000052">
    <property type="protein sequence ID" value="MFC3884290.1"/>
    <property type="molecule type" value="Genomic_DNA"/>
</dbReference>
<evidence type="ECO:0000256" key="3">
    <source>
        <dbReference type="ARBA" id="ARBA00023125"/>
    </source>
</evidence>
<dbReference type="InterPro" id="IPR036390">
    <property type="entry name" value="WH_DNA-bd_sf"/>
</dbReference>
<dbReference type="PROSITE" id="PS50931">
    <property type="entry name" value="HTH_LYSR"/>
    <property type="match status" value="1"/>
</dbReference>
<keyword evidence="2" id="KW-0805">Transcription regulation</keyword>
<keyword evidence="7" id="KW-1185">Reference proteome</keyword>
<protein>
    <submittedName>
        <fullName evidence="6">LysR family transcriptional regulator</fullName>
    </submittedName>
</protein>
<dbReference type="SUPFAM" id="SSF53850">
    <property type="entry name" value="Periplasmic binding protein-like II"/>
    <property type="match status" value="1"/>
</dbReference>
<dbReference type="Gene3D" id="1.10.10.10">
    <property type="entry name" value="Winged helix-like DNA-binding domain superfamily/Winged helix DNA-binding domain"/>
    <property type="match status" value="1"/>
</dbReference>
<dbReference type="InterPro" id="IPR005119">
    <property type="entry name" value="LysR_subst-bd"/>
</dbReference>
<name>A0ABV8B309_9BACI</name>
<dbReference type="SUPFAM" id="SSF46785">
    <property type="entry name" value="Winged helix' DNA-binding domain"/>
    <property type="match status" value="1"/>
</dbReference>
<reference evidence="7" key="1">
    <citation type="journal article" date="2019" name="Int. J. Syst. Evol. Microbiol.">
        <title>The Global Catalogue of Microorganisms (GCM) 10K type strain sequencing project: providing services to taxonomists for standard genome sequencing and annotation.</title>
        <authorList>
            <consortium name="The Broad Institute Genomics Platform"/>
            <consortium name="The Broad Institute Genome Sequencing Center for Infectious Disease"/>
            <person name="Wu L."/>
            <person name="Ma J."/>
        </authorList>
    </citation>
    <scope>NUCLEOTIDE SEQUENCE [LARGE SCALE GENOMIC DNA]</scope>
    <source>
        <strain evidence="7">CCUG 61889</strain>
    </source>
</reference>
<evidence type="ECO:0000313" key="6">
    <source>
        <dbReference type="EMBL" id="MFC3884290.1"/>
    </source>
</evidence>
<dbReference type="Pfam" id="PF03466">
    <property type="entry name" value="LysR_substrate"/>
    <property type="match status" value="1"/>
</dbReference>
<evidence type="ECO:0000259" key="5">
    <source>
        <dbReference type="PROSITE" id="PS50931"/>
    </source>
</evidence>
<keyword evidence="4" id="KW-0804">Transcription</keyword>